<name>A0A2H4YG49_9CAUD</name>
<dbReference type="Pfam" id="PF17438">
    <property type="entry name" value="DUF5417"/>
    <property type="match status" value="1"/>
</dbReference>
<keyword evidence="2" id="KW-1185">Reference proteome</keyword>
<evidence type="ECO:0000313" key="1">
    <source>
        <dbReference type="EMBL" id="AUE23141.1"/>
    </source>
</evidence>
<dbReference type="Proteomes" id="UP000240395">
    <property type="component" value="Segment"/>
</dbReference>
<evidence type="ECO:0008006" key="3">
    <source>
        <dbReference type="Google" id="ProtNLM"/>
    </source>
</evidence>
<reference evidence="1 2" key="1">
    <citation type="submission" date="2017-10" db="EMBL/GenBank/DDBJ databases">
        <title>Antibacterial composition for extension of chilled fish shelf life and decreasing of risk of food-borne infections, bacteriophage strains for its preparation.</title>
        <authorList>
            <person name="Zulkarneev E.R."/>
            <person name="Aleshkin A.V."/>
            <person name="Rubalsky O.V."/>
            <person name="Kiseleva I.A."/>
            <person name="Rubalskii E.O."/>
            <person name="Lebedev S.N."/>
        </authorList>
    </citation>
    <scope>NUCLEOTIDE SEQUENCE [LARGE SCALE GENOMIC DNA]</scope>
</reference>
<proteinExistence type="predicted"/>
<accession>A0A2H4YG49</accession>
<evidence type="ECO:0000313" key="2">
    <source>
        <dbReference type="Proteomes" id="UP000240395"/>
    </source>
</evidence>
<dbReference type="InterPro" id="IPR035392">
    <property type="entry name" value="DUF5417"/>
</dbReference>
<protein>
    <recommendedName>
        <fullName evidence="3">Phage protein</fullName>
    </recommendedName>
</protein>
<gene>
    <name evidence="1" type="ORF">Cf1_00278</name>
</gene>
<dbReference type="EMBL" id="MG250484">
    <property type="protein sequence ID" value="AUE23141.1"/>
    <property type="molecule type" value="Genomic_DNA"/>
</dbReference>
<sequence>MKLQRQSIKLGSGYRGKWNFCILDNNPEEIERVEEILCGMDTGFSVGGEAKTWGDYCDQCPCYEDGYSSGFWIDVEDVPAFKAAFKLAKAKNNG</sequence>
<organism evidence="1 2">
    <name type="scientific">Citrobacter phage CF1 ERZ-2017</name>
    <dbReference type="NCBI Taxonomy" id="2267236"/>
    <lineage>
        <taxon>Viruses</taxon>
        <taxon>Duplodnaviria</taxon>
        <taxon>Heunggongvirae</taxon>
        <taxon>Uroviricota</taxon>
        <taxon>Caudoviricetes</taxon>
        <taxon>Pantevenvirales</taxon>
        <taxon>Straboviridae</taxon>
        <taxon>Tevenvirinae</taxon>
        <taxon>Moonvirus</taxon>
        <taxon>Moonvirus cf1</taxon>
    </lineage>
</organism>